<evidence type="ECO:0000313" key="8">
    <source>
        <dbReference type="Proteomes" id="UP000054466"/>
    </source>
</evidence>
<evidence type="ECO:0000259" key="6">
    <source>
        <dbReference type="PROSITE" id="PS51891"/>
    </source>
</evidence>
<dbReference type="PROSITE" id="PS51891">
    <property type="entry name" value="CENP_V_GFA"/>
    <property type="match status" value="1"/>
</dbReference>
<dbReference type="VEuPathDB" id="FungiDB:PV07_00652"/>
<evidence type="ECO:0008006" key="9">
    <source>
        <dbReference type="Google" id="ProtNLM"/>
    </source>
</evidence>
<evidence type="ECO:0000256" key="1">
    <source>
        <dbReference type="ARBA" id="ARBA00005495"/>
    </source>
</evidence>
<dbReference type="RefSeq" id="XP_016254049.1">
    <property type="nucleotide sequence ID" value="XM_016387121.1"/>
</dbReference>
<dbReference type="GO" id="GO:0046872">
    <property type="term" value="F:metal ion binding"/>
    <property type="evidence" value="ECO:0007669"/>
    <property type="project" value="UniProtKB-KW"/>
</dbReference>
<dbReference type="Gene3D" id="3.90.1590.10">
    <property type="entry name" value="glutathione-dependent formaldehyde- activating enzyme (gfa)"/>
    <property type="match status" value="1"/>
</dbReference>
<dbReference type="GO" id="GO:0016846">
    <property type="term" value="F:carbon-sulfur lyase activity"/>
    <property type="evidence" value="ECO:0007669"/>
    <property type="project" value="InterPro"/>
</dbReference>
<dbReference type="Pfam" id="PF07876">
    <property type="entry name" value="Dabb"/>
    <property type="match status" value="1"/>
</dbReference>
<dbReference type="SMART" id="SM00886">
    <property type="entry name" value="Dabb"/>
    <property type="match status" value="1"/>
</dbReference>
<dbReference type="PANTHER" id="PTHR33337:SF30">
    <property type="entry name" value="DUF636 DOMAIN PROTEIN (AFU_ORTHOLOGUE AFUA_1G03180)"/>
    <property type="match status" value="1"/>
</dbReference>
<keyword evidence="2" id="KW-0479">Metal-binding</keyword>
<dbReference type="SUPFAM" id="SSF54909">
    <property type="entry name" value="Dimeric alpha+beta barrel"/>
    <property type="match status" value="1"/>
</dbReference>
<dbReference type="PANTHER" id="PTHR33337">
    <property type="entry name" value="GFA DOMAIN-CONTAINING PROTEIN"/>
    <property type="match status" value="1"/>
</dbReference>
<dbReference type="Pfam" id="PF04828">
    <property type="entry name" value="GFA"/>
    <property type="match status" value="1"/>
</dbReference>
<comment type="similarity">
    <text evidence="1">Belongs to the Gfa family.</text>
</comment>
<evidence type="ECO:0000256" key="3">
    <source>
        <dbReference type="ARBA" id="ARBA00022833"/>
    </source>
</evidence>
<dbReference type="InterPro" id="IPR006913">
    <property type="entry name" value="CENP-V/GFA"/>
</dbReference>
<dbReference type="STRING" id="569365.A0A0D2CRJ9"/>
<dbReference type="PROSITE" id="PS51502">
    <property type="entry name" value="S_R_A_B_BARREL"/>
    <property type="match status" value="1"/>
</dbReference>
<keyword evidence="4" id="KW-0456">Lyase</keyword>
<dbReference type="InterPro" id="IPR011008">
    <property type="entry name" value="Dimeric_a/b-barrel"/>
</dbReference>
<feature type="domain" description="Stress-response A/B barrel" evidence="5">
    <location>
        <begin position="24"/>
        <end position="127"/>
    </location>
</feature>
<reference evidence="7 8" key="1">
    <citation type="submission" date="2015-01" db="EMBL/GenBank/DDBJ databases">
        <title>The Genome Sequence of Cladophialophora immunda CBS83496.</title>
        <authorList>
            <consortium name="The Broad Institute Genomics Platform"/>
            <person name="Cuomo C."/>
            <person name="de Hoog S."/>
            <person name="Gorbushina A."/>
            <person name="Stielow B."/>
            <person name="Teixiera M."/>
            <person name="Abouelleil A."/>
            <person name="Chapman S.B."/>
            <person name="Priest M."/>
            <person name="Young S.K."/>
            <person name="Wortman J."/>
            <person name="Nusbaum C."/>
            <person name="Birren B."/>
        </authorList>
    </citation>
    <scope>NUCLEOTIDE SEQUENCE [LARGE SCALE GENOMIC DNA]</scope>
    <source>
        <strain evidence="7 8">CBS 83496</strain>
    </source>
</reference>
<keyword evidence="3" id="KW-0862">Zinc</keyword>
<feature type="domain" description="CENP-V/GFA" evidence="6">
    <location>
        <begin position="149"/>
        <end position="272"/>
    </location>
</feature>
<dbReference type="EMBL" id="KN847040">
    <property type="protein sequence ID" value="KIW33833.1"/>
    <property type="molecule type" value="Genomic_DNA"/>
</dbReference>
<proteinExistence type="inferred from homology"/>
<dbReference type="GeneID" id="27339846"/>
<dbReference type="InterPro" id="IPR011057">
    <property type="entry name" value="Mss4-like_sf"/>
</dbReference>
<dbReference type="OrthoDB" id="1601230at2759"/>
<evidence type="ECO:0000259" key="5">
    <source>
        <dbReference type="PROSITE" id="PS51502"/>
    </source>
</evidence>
<sequence>MEFPSLQIFPLLCRIMAVSDQHRVTHIVLFRYHPSVPWTELEHHFADLAKLKSTCLKPAVTGKPYMLSMSMGKNTSWENFGKGMTHCIVLEFASLEDRDFYLLEDPVHRAFSVNAAPLIEDSVVVDFVDGSLLGPSPQPQSDSVNYKSYRGACQCGLIDFCMRSPTGKPPAHVICHCDTCKKISGAPYTCNYIIPIDDLVISQGRERLRVYEYQGASGKNVSCYYCDKCTSHIYHVQQRDPSKAIVRTLLLECGNVMGASGEIFSEGALGWARDLRAALQT</sequence>
<gene>
    <name evidence="7" type="ORF">PV07_00652</name>
</gene>
<keyword evidence="8" id="KW-1185">Reference proteome</keyword>
<organism evidence="7 8">
    <name type="scientific">Cladophialophora immunda</name>
    <dbReference type="NCBI Taxonomy" id="569365"/>
    <lineage>
        <taxon>Eukaryota</taxon>
        <taxon>Fungi</taxon>
        <taxon>Dikarya</taxon>
        <taxon>Ascomycota</taxon>
        <taxon>Pezizomycotina</taxon>
        <taxon>Eurotiomycetes</taxon>
        <taxon>Chaetothyriomycetidae</taxon>
        <taxon>Chaetothyriales</taxon>
        <taxon>Herpotrichiellaceae</taxon>
        <taxon>Cladophialophora</taxon>
    </lineage>
</organism>
<evidence type="ECO:0000256" key="2">
    <source>
        <dbReference type="ARBA" id="ARBA00022723"/>
    </source>
</evidence>
<dbReference type="Proteomes" id="UP000054466">
    <property type="component" value="Unassembled WGS sequence"/>
</dbReference>
<dbReference type="InterPro" id="IPR013097">
    <property type="entry name" value="Dabb"/>
</dbReference>
<dbReference type="AlphaFoldDB" id="A0A0D2CRJ9"/>
<dbReference type="SUPFAM" id="SSF51316">
    <property type="entry name" value="Mss4-like"/>
    <property type="match status" value="1"/>
</dbReference>
<evidence type="ECO:0000256" key="4">
    <source>
        <dbReference type="ARBA" id="ARBA00023239"/>
    </source>
</evidence>
<protein>
    <recommendedName>
        <fullName evidence="9">Stress-response A/B barrel domain-containing protein</fullName>
    </recommendedName>
</protein>
<dbReference type="Gene3D" id="3.30.70.100">
    <property type="match status" value="1"/>
</dbReference>
<name>A0A0D2CRJ9_9EURO</name>
<accession>A0A0D2CRJ9</accession>
<dbReference type="HOGENOM" id="CLU_1081882_0_0_1"/>
<evidence type="ECO:0000313" key="7">
    <source>
        <dbReference type="EMBL" id="KIW33833.1"/>
    </source>
</evidence>